<evidence type="ECO:0000259" key="15">
    <source>
        <dbReference type="Pfam" id="PF02887"/>
    </source>
</evidence>
<evidence type="ECO:0000256" key="9">
    <source>
        <dbReference type="ARBA" id="ARBA00022842"/>
    </source>
</evidence>
<keyword evidence="6" id="KW-0547">Nucleotide-binding</keyword>
<dbReference type="SUPFAM" id="SSF51621">
    <property type="entry name" value="Phosphoenolpyruvate/pyruvate domain"/>
    <property type="match status" value="1"/>
</dbReference>
<evidence type="ECO:0000313" key="17">
    <source>
        <dbReference type="Proteomes" id="UP000179360"/>
    </source>
</evidence>
<keyword evidence="10 13" id="KW-0324">Glycolysis</keyword>
<dbReference type="FunFam" id="2.40.33.10:FF:000001">
    <property type="entry name" value="Pyruvate kinase"/>
    <property type="match status" value="1"/>
</dbReference>
<comment type="caution">
    <text evidence="16">The sequence shown here is derived from an EMBL/GenBank/DDBJ whole genome shotgun (WGS) entry which is preliminary data.</text>
</comment>
<gene>
    <name evidence="16" type="ORF">A2637_05250</name>
</gene>
<dbReference type="NCBIfam" id="NF004491">
    <property type="entry name" value="PRK05826.1"/>
    <property type="match status" value="1"/>
</dbReference>
<organism evidence="16 17">
    <name type="scientific">Candidatus Muproteobacteria bacterium RIFCSPHIGHO2_01_FULL_65_16</name>
    <dbReference type="NCBI Taxonomy" id="1817764"/>
    <lineage>
        <taxon>Bacteria</taxon>
        <taxon>Pseudomonadati</taxon>
        <taxon>Pseudomonadota</taxon>
        <taxon>Candidatus Muproteobacteria</taxon>
    </lineage>
</organism>
<dbReference type="GO" id="GO:0000287">
    <property type="term" value="F:magnesium ion binding"/>
    <property type="evidence" value="ECO:0007669"/>
    <property type="project" value="UniProtKB-UniRule"/>
</dbReference>
<evidence type="ECO:0000256" key="13">
    <source>
        <dbReference type="RuleBase" id="RU000504"/>
    </source>
</evidence>
<keyword evidence="4 13" id="KW-0808">Transferase</keyword>
<dbReference type="Gene3D" id="3.20.20.60">
    <property type="entry name" value="Phosphoenolpyruvate-binding domains"/>
    <property type="match status" value="1"/>
</dbReference>
<dbReference type="InterPro" id="IPR011037">
    <property type="entry name" value="Pyrv_Knase-like_insert_dom_sf"/>
</dbReference>
<dbReference type="SUPFAM" id="SSF50800">
    <property type="entry name" value="PK beta-barrel domain-like"/>
    <property type="match status" value="1"/>
</dbReference>
<protein>
    <recommendedName>
        <fullName evidence="3 12">Pyruvate kinase</fullName>
        <ecNumber evidence="3 12">2.7.1.40</ecNumber>
    </recommendedName>
</protein>
<dbReference type="PANTHER" id="PTHR11817">
    <property type="entry name" value="PYRUVATE KINASE"/>
    <property type="match status" value="1"/>
</dbReference>
<evidence type="ECO:0000256" key="12">
    <source>
        <dbReference type="NCBIfam" id="TIGR01064"/>
    </source>
</evidence>
<accession>A0A1F6TNU6</accession>
<dbReference type="Gene3D" id="3.40.1380.20">
    <property type="entry name" value="Pyruvate kinase, C-terminal domain"/>
    <property type="match status" value="1"/>
</dbReference>
<evidence type="ECO:0000313" key="16">
    <source>
        <dbReference type="EMBL" id="OGI46798.1"/>
    </source>
</evidence>
<dbReference type="Pfam" id="PF00224">
    <property type="entry name" value="PK"/>
    <property type="match status" value="1"/>
</dbReference>
<reference evidence="16 17" key="1">
    <citation type="journal article" date="2016" name="Nat. Commun.">
        <title>Thousands of microbial genomes shed light on interconnected biogeochemical processes in an aquifer system.</title>
        <authorList>
            <person name="Anantharaman K."/>
            <person name="Brown C.T."/>
            <person name="Hug L.A."/>
            <person name="Sharon I."/>
            <person name="Castelle C.J."/>
            <person name="Probst A.J."/>
            <person name="Thomas B.C."/>
            <person name="Singh A."/>
            <person name="Wilkins M.J."/>
            <person name="Karaoz U."/>
            <person name="Brodie E.L."/>
            <person name="Williams K.H."/>
            <person name="Hubbard S.S."/>
            <person name="Banfield J.F."/>
        </authorList>
    </citation>
    <scope>NUCLEOTIDE SEQUENCE [LARGE SCALE GENOMIC DNA]</scope>
</reference>
<dbReference type="PRINTS" id="PR01050">
    <property type="entry name" value="PYRUVTKNASE"/>
</dbReference>
<dbReference type="GO" id="GO:0004743">
    <property type="term" value="F:pyruvate kinase activity"/>
    <property type="evidence" value="ECO:0007669"/>
    <property type="project" value="UniProtKB-UniRule"/>
</dbReference>
<dbReference type="GO" id="GO:0005524">
    <property type="term" value="F:ATP binding"/>
    <property type="evidence" value="ECO:0007669"/>
    <property type="project" value="UniProtKB-KW"/>
</dbReference>
<dbReference type="AlphaFoldDB" id="A0A1F6TNU6"/>
<proteinExistence type="inferred from homology"/>
<dbReference type="InterPro" id="IPR015793">
    <property type="entry name" value="Pyrv_Knase_brl"/>
</dbReference>
<dbReference type="Pfam" id="PF02887">
    <property type="entry name" value="PK_C"/>
    <property type="match status" value="1"/>
</dbReference>
<dbReference type="InterPro" id="IPR040442">
    <property type="entry name" value="Pyrv_kinase-like_dom_sf"/>
</dbReference>
<dbReference type="Gene3D" id="2.40.33.10">
    <property type="entry name" value="PK beta-barrel domain-like"/>
    <property type="match status" value="1"/>
</dbReference>
<feature type="domain" description="Pyruvate kinase C-terminal" evidence="15">
    <location>
        <begin position="357"/>
        <end position="471"/>
    </location>
</feature>
<dbReference type="InterPro" id="IPR015813">
    <property type="entry name" value="Pyrv/PenolPyrv_kinase-like_dom"/>
</dbReference>
<keyword evidence="11 16" id="KW-0670">Pyruvate</keyword>
<dbReference type="Proteomes" id="UP000179360">
    <property type="component" value="Unassembled WGS sequence"/>
</dbReference>
<evidence type="ECO:0000256" key="7">
    <source>
        <dbReference type="ARBA" id="ARBA00022777"/>
    </source>
</evidence>
<evidence type="ECO:0000256" key="1">
    <source>
        <dbReference type="ARBA" id="ARBA00004997"/>
    </source>
</evidence>
<keyword evidence="8" id="KW-0067">ATP-binding</keyword>
<keyword evidence="9 13" id="KW-0460">Magnesium</keyword>
<dbReference type="UniPathway" id="UPA00109">
    <property type="reaction ID" value="UER00188"/>
</dbReference>
<evidence type="ECO:0000256" key="6">
    <source>
        <dbReference type="ARBA" id="ARBA00022741"/>
    </source>
</evidence>
<dbReference type="STRING" id="1817764.A2637_05250"/>
<feature type="domain" description="Pyruvate kinase barrel" evidence="14">
    <location>
        <begin position="3"/>
        <end position="325"/>
    </location>
</feature>
<evidence type="ECO:0000256" key="2">
    <source>
        <dbReference type="ARBA" id="ARBA00008663"/>
    </source>
</evidence>
<sequence length="479" mass="51788">MLRRTKIVSTLGPATDDPKVLEKLIEAGVDVVRLNFSHDLADVHVKRAEQARERAQAHGRHIGVLVDLQGPKIRVGKFKGGKAVLRDGERFVIDTDHPLDAGTKERVGTTYKQLPQDVSRGVTLLLDDGRITLWVDQVQGPEIVCRVVVGGELGDNKGINRQGGGLSASALTDKDRRDIKTAAAMRADYLAISFPRSAADVIEARDLLRAAGGHGGVIAKIERAEAVAAIEEIIVAADAIMIARGDLAVEIGDAAVPPIQKRLIRMARRMNKVVITATQMLESMIENAVPTRAEVSDVANAVLDGTDAVMLSAETATGKHPIAAVAAMDRVCRVAEQEYEATHSRHREDVTFARVDEAIAMAVMYSANHLPVRAIAALTESGSTALWMSRISSAVPIYALTPHVETRRKVTLYRGVYPVSFTLTSTDPARVMREAVDELRRRGAARDEDLVILTIGEPLAKPGGTNTMKIVTVGDLRKD</sequence>
<comment type="pathway">
    <text evidence="1 13">Carbohydrate degradation; glycolysis; pyruvate from D-glyceraldehyde 3-phosphate: step 5/5.</text>
</comment>
<dbReference type="InterPro" id="IPR015806">
    <property type="entry name" value="Pyrv_Knase_insert_dom_sf"/>
</dbReference>
<comment type="catalytic activity">
    <reaction evidence="13">
        <text>pyruvate + ATP = phosphoenolpyruvate + ADP + H(+)</text>
        <dbReference type="Rhea" id="RHEA:18157"/>
        <dbReference type="ChEBI" id="CHEBI:15361"/>
        <dbReference type="ChEBI" id="CHEBI:15378"/>
        <dbReference type="ChEBI" id="CHEBI:30616"/>
        <dbReference type="ChEBI" id="CHEBI:58702"/>
        <dbReference type="ChEBI" id="CHEBI:456216"/>
        <dbReference type="EC" id="2.7.1.40"/>
    </reaction>
</comment>
<dbReference type="InterPro" id="IPR001697">
    <property type="entry name" value="Pyr_Knase"/>
</dbReference>
<dbReference type="EC" id="2.7.1.40" evidence="3 12"/>
<evidence type="ECO:0000256" key="5">
    <source>
        <dbReference type="ARBA" id="ARBA00022723"/>
    </source>
</evidence>
<evidence type="ECO:0000256" key="11">
    <source>
        <dbReference type="ARBA" id="ARBA00023317"/>
    </source>
</evidence>
<dbReference type="SUPFAM" id="SSF52935">
    <property type="entry name" value="PK C-terminal domain-like"/>
    <property type="match status" value="1"/>
</dbReference>
<dbReference type="InterPro" id="IPR036918">
    <property type="entry name" value="Pyrv_Knase_C_sf"/>
</dbReference>
<dbReference type="InterPro" id="IPR015795">
    <property type="entry name" value="Pyrv_Knase_C"/>
</dbReference>
<keyword evidence="5" id="KW-0479">Metal-binding</keyword>
<dbReference type="NCBIfam" id="TIGR01064">
    <property type="entry name" value="pyruv_kin"/>
    <property type="match status" value="1"/>
</dbReference>
<comment type="similarity">
    <text evidence="2 13">Belongs to the pyruvate kinase family.</text>
</comment>
<dbReference type="GO" id="GO:0016301">
    <property type="term" value="F:kinase activity"/>
    <property type="evidence" value="ECO:0007669"/>
    <property type="project" value="UniProtKB-KW"/>
</dbReference>
<evidence type="ECO:0000256" key="10">
    <source>
        <dbReference type="ARBA" id="ARBA00023152"/>
    </source>
</evidence>
<evidence type="ECO:0000256" key="4">
    <source>
        <dbReference type="ARBA" id="ARBA00022679"/>
    </source>
</evidence>
<name>A0A1F6TNU6_9PROT</name>
<dbReference type="GO" id="GO:0030955">
    <property type="term" value="F:potassium ion binding"/>
    <property type="evidence" value="ECO:0007669"/>
    <property type="project" value="UniProtKB-UniRule"/>
</dbReference>
<evidence type="ECO:0000259" key="14">
    <source>
        <dbReference type="Pfam" id="PF00224"/>
    </source>
</evidence>
<dbReference type="NCBIfam" id="NF004978">
    <property type="entry name" value="PRK06354.1"/>
    <property type="match status" value="1"/>
</dbReference>
<evidence type="ECO:0000256" key="8">
    <source>
        <dbReference type="ARBA" id="ARBA00022840"/>
    </source>
</evidence>
<evidence type="ECO:0000256" key="3">
    <source>
        <dbReference type="ARBA" id="ARBA00012142"/>
    </source>
</evidence>
<dbReference type="EMBL" id="MFSY01000038">
    <property type="protein sequence ID" value="OGI46798.1"/>
    <property type="molecule type" value="Genomic_DNA"/>
</dbReference>
<keyword evidence="7 13" id="KW-0418">Kinase</keyword>